<name>A0A9D1EJN8_9FIRM</name>
<protein>
    <submittedName>
        <fullName evidence="11">ABC transporter ATP-binding protein</fullName>
    </submittedName>
</protein>
<dbReference type="InterPro" id="IPR027417">
    <property type="entry name" value="P-loop_NTPase"/>
</dbReference>
<dbReference type="GO" id="GO:0005886">
    <property type="term" value="C:plasma membrane"/>
    <property type="evidence" value="ECO:0007669"/>
    <property type="project" value="UniProtKB-SubCell"/>
</dbReference>
<feature type="domain" description="ABC transmembrane type-1" evidence="10">
    <location>
        <begin position="30"/>
        <end position="315"/>
    </location>
</feature>
<proteinExistence type="predicted"/>
<dbReference type="Gene3D" id="3.40.50.300">
    <property type="entry name" value="P-loop containing nucleotide triphosphate hydrolases"/>
    <property type="match status" value="1"/>
</dbReference>
<comment type="caution">
    <text evidence="11">The sequence shown here is derived from an EMBL/GenBank/DDBJ whole genome shotgun (WGS) entry which is preliminary data.</text>
</comment>
<dbReference type="GO" id="GO:0140359">
    <property type="term" value="F:ABC-type transporter activity"/>
    <property type="evidence" value="ECO:0007669"/>
    <property type="project" value="InterPro"/>
</dbReference>
<keyword evidence="2" id="KW-0813">Transport</keyword>
<dbReference type="InterPro" id="IPR003593">
    <property type="entry name" value="AAA+_ATPase"/>
</dbReference>
<evidence type="ECO:0000313" key="11">
    <source>
        <dbReference type="EMBL" id="HIR93203.1"/>
    </source>
</evidence>
<comment type="subcellular location">
    <subcellularLocation>
        <location evidence="1">Cell membrane</location>
        <topology evidence="1">Multi-pass membrane protein</topology>
    </subcellularLocation>
</comment>
<evidence type="ECO:0000313" key="12">
    <source>
        <dbReference type="Proteomes" id="UP000886841"/>
    </source>
</evidence>
<dbReference type="PROSITE" id="PS00211">
    <property type="entry name" value="ABC_TRANSPORTER_1"/>
    <property type="match status" value="1"/>
</dbReference>
<keyword evidence="5 11" id="KW-0067">ATP-binding</keyword>
<gene>
    <name evidence="11" type="ORF">IAB98_07285</name>
</gene>
<organism evidence="11 12">
    <name type="scientific">Candidatus Egerieimonas intestinavium</name>
    <dbReference type="NCBI Taxonomy" id="2840777"/>
    <lineage>
        <taxon>Bacteria</taxon>
        <taxon>Bacillati</taxon>
        <taxon>Bacillota</taxon>
        <taxon>Clostridia</taxon>
        <taxon>Lachnospirales</taxon>
        <taxon>Lachnospiraceae</taxon>
        <taxon>Lachnospiraceae incertae sedis</taxon>
        <taxon>Candidatus Egerieimonas</taxon>
    </lineage>
</organism>
<evidence type="ECO:0000256" key="4">
    <source>
        <dbReference type="ARBA" id="ARBA00022741"/>
    </source>
</evidence>
<dbReference type="EMBL" id="DVHU01000063">
    <property type="protein sequence ID" value="HIR93203.1"/>
    <property type="molecule type" value="Genomic_DNA"/>
</dbReference>
<reference evidence="11" key="1">
    <citation type="submission" date="2020-10" db="EMBL/GenBank/DDBJ databases">
        <authorList>
            <person name="Gilroy R."/>
        </authorList>
    </citation>
    <scope>NUCLEOTIDE SEQUENCE</scope>
    <source>
        <strain evidence="11">ChiSxjej1B13-7041</strain>
    </source>
</reference>
<dbReference type="Pfam" id="PF00664">
    <property type="entry name" value="ABC_membrane"/>
    <property type="match status" value="1"/>
</dbReference>
<dbReference type="GO" id="GO:0034040">
    <property type="term" value="F:ATPase-coupled lipid transmembrane transporter activity"/>
    <property type="evidence" value="ECO:0007669"/>
    <property type="project" value="TreeGrafter"/>
</dbReference>
<dbReference type="InterPro" id="IPR036640">
    <property type="entry name" value="ABC1_TM_sf"/>
</dbReference>
<feature type="domain" description="ABC transporter" evidence="9">
    <location>
        <begin position="354"/>
        <end position="593"/>
    </location>
</feature>
<dbReference type="Proteomes" id="UP000886841">
    <property type="component" value="Unassembled WGS sequence"/>
</dbReference>
<feature type="transmembrane region" description="Helical" evidence="8">
    <location>
        <begin position="59"/>
        <end position="81"/>
    </location>
</feature>
<dbReference type="InterPro" id="IPR003439">
    <property type="entry name" value="ABC_transporter-like_ATP-bd"/>
</dbReference>
<evidence type="ECO:0000259" key="9">
    <source>
        <dbReference type="PROSITE" id="PS50893"/>
    </source>
</evidence>
<keyword evidence="6 8" id="KW-1133">Transmembrane helix</keyword>
<evidence type="ECO:0000256" key="1">
    <source>
        <dbReference type="ARBA" id="ARBA00004651"/>
    </source>
</evidence>
<evidence type="ECO:0000256" key="7">
    <source>
        <dbReference type="ARBA" id="ARBA00023136"/>
    </source>
</evidence>
<dbReference type="SMART" id="SM00382">
    <property type="entry name" value="AAA"/>
    <property type="match status" value="1"/>
</dbReference>
<dbReference type="GO" id="GO:0005737">
    <property type="term" value="C:cytoplasm"/>
    <property type="evidence" value="ECO:0007669"/>
    <property type="project" value="UniProtKB-ARBA"/>
</dbReference>
<dbReference type="PANTHER" id="PTHR24221:SF654">
    <property type="entry name" value="ATP-BINDING CASSETTE SUB-FAMILY B MEMBER 6"/>
    <property type="match status" value="1"/>
</dbReference>
<keyword evidence="7 8" id="KW-0472">Membrane</keyword>
<evidence type="ECO:0000256" key="5">
    <source>
        <dbReference type="ARBA" id="ARBA00022840"/>
    </source>
</evidence>
<evidence type="ECO:0000256" key="8">
    <source>
        <dbReference type="SAM" id="Phobius"/>
    </source>
</evidence>
<dbReference type="InterPro" id="IPR017871">
    <property type="entry name" value="ABC_transporter-like_CS"/>
</dbReference>
<dbReference type="PROSITE" id="PS50893">
    <property type="entry name" value="ABC_TRANSPORTER_2"/>
    <property type="match status" value="1"/>
</dbReference>
<dbReference type="SUPFAM" id="SSF52540">
    <property type="entry name" value="P-loop containing nucleoside triphosphate hydrolases"/>
    <property type="match status" value="1"/>
</dbReference>
<keyword evidence="4" id="KW-0547">Nucleotide-binding</keyword>
<dbReference type="InterPro" id="IPR011527">
    <property type="entry name" value="ABC1_TM_dom"/>
</dbReference>
<dbReference type="GO" id="GO:0005524">
    <property type="term" value="F:ATP binding"/>
    <property type="evidence" value="ECO:0007669"/>
    <property type="project" value="UniProtKB-KW"/>
</dbReference>
<dbReference type="PANTHER" id="PTHR24221">
    <property type="entry name" value="ATP-BINDING CASSETTE SUB-FAMILY B"/>
    <property type="match status" value="1"/>
</dbReference>
<dbReference type="CDD" id="cd07346">
    <property type="entry name" value="ABC_6TM_exporters"/>
    <property type="match status" value="1"/>
</dbReference>
<evidence type="ECO:0000256" key="3">
    <source>
        <dbReference type="ARBA" id="ARBA00022692"/>
    </source>
</evidence>
<feature type="transmembrane region" description="Helical" evidence="8">
    <location>
        <begin position="142"/>
        <end position="164"/>
    </location>
</feature>
<reference evidence="11" key="2">
    <citation type="journal article" date="2021" name="PeerJ">
        <title>Extensive microbial diversity within the chicken gut microbiome revealed by metagenomics and culture.</title>
        <authorList>
            <person name="Gilroy R."/>
            <person name="Ravi A."/>
            <person name="Getino M."/>
            <person name="Pursley I."/>
            <person name="Horton D.L."/>
            <person name="Alikhan N.F."/>
            <person name="Baker D."/>
            <person name="Gharbi K."/>
            <person name="Hall N."/>
            <person name="Watson M."/>
            <person name="Adriaenssens E.M."/>
            <person name="Foster-Nyarko E."/>
            <person name="Jarju S."/>
            <person name="Secka A."/>
            <person name="Antonio M."/>
            <person name="Oren A."/>
            <person name="Chaudhuri R.R."/>
            <person name="La Ragione R."/>
            <person name="Hildebrand F."/>
            <person name="Pallen M.J."/>
        </authorList>
    </citation>
    <scope>NUCLEOTIDE SEQUENCE</scope>
    <source>
        <strain evidence="11">ChiSxjej1B13-7041</strain>
    </source>
</reference>
<dbReference type="FunFam" id="3.40.50.300:FF:000604">
    <property type="entry name" value="ABC transporter B family member 28"/>
    <property type="match status" value="1"/>
</dbReference>
<evidence type="ECO:0000256" key="6">
    <source>
        <dbReference type="ARBA" id="ARBA00022989"/>
    </source>
</evidence>
<keyword evidence="3 8" id="KW-0812">Transmembrane</keyword>
<dbReference type="PROSITE" id="PS50929">
    <property type="entry name" value="ABC_TM1F"/>
    <property type="match status" value="1"/>
</dbReference>
<dbReference type="AlphaFoldDB" id="A0A9D1EJN8"/>
<feature type="transmembrane region" description="Helical" evidence="8">
    <location>
        <begin position="261"/>
        <end position="280"/>
    </location>
</feature>
<dbReference type="InterPro" id="IPR039421">
    <property type="entry name" value="Type_1_exporter"/>
</dbReference>
<evidence type="ECO:0000256" key="2">
    <source>
        <dbReference type="ARBA" id="ARBA00022448"/>
    </source>
</evidence>
<accession>A0A9D1EJN8</accession>
<dbReference type="GO" id="GO:0016887">
    <property type="term" value="F:ATP hydrolysis activity"/>
    <property type="evidence" value="ECO:0007669"/>
    <property type="project" value="InterPro"/>
</dbReference>
<dbReference type="SUPFAM" id="SSF90123">
    <property type="entry name" value="ABC transporter transmembrane region"/>
    <property type="match status" value="1"/>
</dbReference>
<sequence length="596" mass="66123">MKKKPAEGKAVFIVTRLYRMLGKRQKLSFVGALLIMLVSAGLAQVVPLTVGILTDDVLGGSSIAFLSIMPYLLFILAASVFNETIKVVRRLIVEDTCTRIEKNARVAAVRALLRAPLAYFRENMRGNIHGMLNRSLDGTTKVLKLLFMDFCPSIFNSVAAVIVVFFKLPLILAAVMILVVPVGILVVLRQIKTQKGIRVELVRSKAGMDGTAVELLNGVETVRICDSVEQECGRFANTSELLRRKEMKHHKSMAFYDCLKFINEAVFTVLVIGLSVYMAASRKISVGEVLTAYLCFTQLTSPLRELHRILDELSESLVLTDQYFRIVDIPEDFSYQTPALSGEAAACREELPLLAAEHISFAYPENPGRAVLKDFSLQLREGEFVGIAGPSGCGKSSLMKVFSKLEQLQEGRVFLGGRDLGSLSRRDIRDMIFMVPQSPFLIAGTVYDNITYGLDRKPELSEVMEAARRACIHEEIQRMPGQYEALLAEGGGNLSGGQRQRIALARIFLQRPRLLILDEATAALDNTSERIVQAEVEKLIQEEGTAVISIAHRLSTLKNCDRILVIEQGQVVQQGKYEELTACPGIFRDMYLGVLK</sequence>
<dbReference type="Gene3D" id="1.20.1560.10">
    <property type="entry name" value="ABC transporter type 1, transmembrane domain"/>
    <property type="match status" value="1"/>
</dbReference>
<dbReference type="Pfam" id="PF00005">
    <property type="entry name" value="ABC_tran"/>
    <property type="match status" value="1"/>
</dbReference>
<evidence type="ECO:0000259" key="10">
    <source>
        <dbReference type="PROSITE" id="PS50929"/>
    </source>
</evidence>
<feature type="transmembrane region" description="Helical" evidence="8">
    <location>
        <begin position="170"/>
        <end position="188"/>
    </location>
</feature>